<evidence type="ECO:0000256" key="2">
    <source>
        <dbReference type="ARBA" id="ARBA00022487"/>
    </source>
</evidence>
<evidence type="ECO:0000256" key="4">
    <source>
        <dbReference type="ARBA" id="ARBA00023157"/>
    </source>
</evidence>
<keyword evidence="5" id="KW-0732">Signal</keyword>
<dbReference type="EMBL" id="DXGC01000022">
    <property type="protein sequence ID" value="HIW90555.1"/>
    <property type="molecule type" value="Genomic_DNA"/>
</dbReference>
<dbReference type="AlphaFoldDB" id="A0A9D1UL99"/>
<keyword evidence="4" id="KW-1015">Disulfide bond</keyword>
<proteinExistence type="inferred from homology"/>
<protein>
    <submittedName>
        <fullName evidence="6">Cutinase family protein</fullName>
    </submittedName>
</protein>
<keyword evidence="2" id="KW-0719">Serine esterase</keyword>
<accession>A0A9D1UL99</accession>
<dbReference type="SUPFAM" id="SSF53474">
    <property type="entry name" value="alpha/beta-Hydrolases"/>
    <property type="match status" value="1"/>
</dbReference>
<name>A0A9D1UL99_9CORY</name>
<dbReference type="Pfam" id="PF01083">
    <property type="entry name" value="Cutinase"/>
    <property type="match status" value="1"/>
</dbReference>
<gene>
    <name evidence="6" type="ORF">H9870_02690</name>
</gene>
<dbReference type="InterPro" id="IPR000675">
    <property type="entry name" value="Cutinase/axe"/>
</dbReference>
<evidence type="ECO:0000313" key="7">
    <source>
        <dbReference type="Proteomes" id="UP000824190"/>
    </source>
</evidence>
<dbReference type="GO" id="GO:0052689">
    <property type="term" value="F:carboxylic ester hydrolase activity"/>
    <property type="evidence" value="ECO:0007669"/>
    <property type="project" value="UniProtKB-KW"/>
</dbReference>
<dbReference type="PANTHER" id="PTHR33630">
    <property type="entry name" value="CUTINASE RV1984C-RELATED-RELATED"/>
    <property type="match status" value="1"/>
</dbReference>
<dbReference type="PANTHER" id="PTHR33630:SF9">
    <property type="entry name" value="CUTINASE 4"/>
    <property type="match status" value="1"/>
</dbReference>
<dbReference type="InterPro" id="IPR029058">
    <property type="entry name" value="AB_hydrolase_fold"/>
</dbReference>
<comment type="caution">
    <text evidence="6">The sequence shown here is derived from an EMBL/GenBank/DDBJ whole genome shotgun (WGS) entry which is preliminary data.</text>
</comment>
<organism evidence="6 7">
    <name type="scientific">Candidatus Corynebacterium avicola</name>
    <dbReference type="NCBI Taxonomy" id="2838527"/>
    <lineage>
        <taxon>Bacteria</taxon>
        <taxon>Bacillati</taxon>
        <taxon>Actinomycetota</taxon>
        <taxon>Actinomycetes</taxon>
        <taxon>Mycobacteriales</taxon>
        <taxon>Corynebacteriaceae</taxon>
        <taxon>Corynebacterium</taxon>
    </lineage>
</organism>
<feature type="chain" id="PRO_5039654095" evidence="5">
    <location>
        <begin position="21"/>
        <end position="301"/>
    </location>
</feature>
<evidence type="ECO:0000256" key="5">
    <source>
        <dbReference type="SAM" id="SignalP"/>
    </source>
</evidence>
<feature type="signal peptide" evidence="5">
    <location>
        <begin position="1"/>
        <end position="20"/>
    </location>
</feature>
<dbReference type="SMART" id="SM01110">
    <property type="entry name" value="Cutinase"/>
    <property type="match status" value="1"/>
</dbReference>
<keyword evidence="3" id="KW-0378">Hydrolase</keyword>
<dbReference type="Gene3D" id="3.40.50.1820">
    <property type="entry name" value="alpha/beta hydrolase"/>
    <property type="match status" value="1"/>
</dbReference>
<evidence type="ECO:0000256" key="1">
    <source>
        <dbReference type="ARBA" id="ARBA00007534"/>
    </source>
</evidence>
<reference evidence="6" key="1">
    <citation type="journal article" date="2021" name="PeerJ">
        <title>Extensive microbial diversity within the chicken gut microbiome revealed by metagenomics and culture.</title>
        <authorList>
            <person name="Gilroy R."/>
            <person name="Ravi A."/>
            <person name="Getino M."/>
            <person name="Pursley I."/>
            <person name="Horton D.L."/>
            <person name="Alikhan N.F."/>
            <person name="Baker D."/>
            <person name="Gharbi K."/>
            <person name="Hall N."/>
            <person name="Watson M."/>
            <person name="Adriaenssens E.M."/>
            <person name="Foster-Nyarko E."/>
            <person name="Jarju S."/>
            <person name="Secka A."/>
            <person name="Antonio M."/>
            <person name="Oren A."/>
            <person name="Chaudhuri R.R."/>
            <person name="La Ragione R."/>
            <person name="Hildebrand F."/>
            <person name="Pallen M.J."/>
        </authorList>
    </citation>
    <scope>NUCLEOTIDE SEQUENCE</scope>
    <source>
        <strain evidence="6">CHK32-1732</strain>
    </source>
</reference>
<dbReference type="Proteomes" id="UP000824190">
    <property type="component" value="Unassembled WGS sequence"/>
</dbReference>
<comment type="similarity">
    <text evidence="1">Belongs to the cutinase family.</text>
</comment>
<evidence type="ECO:0000256" key="3">
    <source>
        <dbReference type="ARBA" id="ARBA00022801"/>
    </source>
</evidence>
<evidence type="ECO:0000313" key="6">
    <source>
        <dbReference type="EMBL" id="HIW90555.1"/>
    </source>
</evidence>
<reference evidence="6" key="2">
    <citation type="submission" date="2021-04" db="EMBL/GenBank/DDBJ databases">
        <authorList>
            <person name="Gilroy R."/>
        </authorList>
    </citation>
    <scope>NUCLEOTIDE SEQUENCE</scope>
    <source>
        <strain evidence="6">CHK32-1732</strain>
    </source>
</reference>
<sequence>MHSPLRFLSRSSRFTRSALATGLATATLGLAAAVGAPAASALGSSNGTVATPNIPRCESDIVVLVPGGGNTVPGLPDNFPVGAYVSDLGAMVEKLGYSTSRTVSYNAAPFVETAYTESRADGVAKTRQLVAQTAAQCPSSTISLAGYSLGADVASRVVADIANGSGPIDSDKFGSAALISNPNRSPETVPGGSARGNEGVFGALDGGYGELTDRVMDVCNSADYICNSTDRTQNTRAHATEFTEFAAERDGDQVATASPSDAALLAAEVPFDLVPGQAAHATSYGGNGGVNPAYGFLNRHF</sequence>